<name>A0A369BT24_9GAMM</name>
<protein>
    <submittedName>
        <fullName evidence="1">Uncharacterized protein</fullName>
    </submittedName>
</protein>
<gene>
    <name evidence="1" type="ORF">DFQ59_1158</name>
</gene>
<dbReference type="RefSeq" id="WP_114281112.1">
    <property type="nucleotide sequence ID" value="NZ_QPJY01000015.1"/>
</dbReference>
<dbReference type="OrthoDB" id="6197475at2"/>
<dbReference type="AlphaFoldDB" id="A0A369BT24"/>
<proteinExistence type="predicted"/>
<evidence type="ECO:0000313" key="1">
    <source>
        <dbReference type="EMBL" id="RCX24789.1"/>
    </source>
</evidence>
<evidence type="ECO:0000313" key="2">
    <source>
        <dbReference type="Proteomes" id="UP000252707"/>
    </source>
</evidence>
<sequence>MNEIVQLDTLLDAGHRFILFEETDVGALLELFEHLDRSTGKASYQWLPEQGLRRLTAEFIPIPETSRLSDALDYIHDRRQYGVFLLPELGKELKQPDIVKRIEAIATNETEPRRVLVLYGGNLHLPNRLRGLAVQISRAALTSGA</sequence>
<accession>A0A369BT24</accession>
<reference evidence="1 2" key="1">
    <citation type="submission" date="2018-07" db="EMBL/GenBank/DDBJ databases">
        <title>Genomic Encyclopedia of Type Strains, Phase IV (KMG-IV): sequencing the most valuable type-strain genomes for metagenomic binning, comparative biology and taxonomic classification.</title>
        <authorList>
            <person name="Goeker M."/>
        </authorList>
    </citation>
    <scope>NUCLEOTIDE SEQUENCE [LARGE SCALE GENOMIC DNA]</scope>
    <source>
        <strain evidence="1 2">DSM 26407</strain>
    </source>
</reference>
<keyword evidence="2" id="KW-1185">Reference proteome</keyword>
<dbReference type="EMBL" id="QPJY01000015">
    <property type="protein sequence ID" value="RCX24789.1"/>
    <property type="molecule type" value="Genomic_DNA"/>
</dbReference>
<organism evidence="1 2">
    <name type="scientific">Thioalbus denitrificans</name>
    <dbReference type="NCBI Taxonomy" id="547122"/>
    <lineage>
        <taxon>Bacteria</taxon>
        <taxon>Pseudomonadati</taxon>
        <taxon>Pseudomonadota</taxon>
        <taxon>Gammaproteobacteria</taxon>
        <taxon>Chromatiales</taxon>
        <taxon>Ectothiorhodospiraceae</taxon>
        <taxon>Thioalbus</taxon>
    </lineage>
</organism>
<comment type="caution">
    <text evidence="1">The sequence shown here is derived from an EMBL/GenBank/DDBJ whole genome shotgun (WGS) entry which is preliminary data.</text>
</comment>
<dbReference type="Proteomes" id="UP000252707">
    <property type="component" value="Unassembled WGS sequence"/>
</dbReference>